<reference evidence="2" key="1">
    <citation type="journal article" date="2020" name="Stud. Mycol.">
        <title>101 Dothideomycetes genomes: a test case for predicting lifestyles and emergence of pathogens.</title>
        <authorList>
            <person name="Haridas S."/>
            <person name="Albert R."/>
            <person name="Binder M."/>
            <person name="Bloem J."/>
            <person name="Labutti K."/>
            <person name="Salamov A."/>
            <person name="Andreopoulos B."/>
            <person name="Baker S."/>
            <person name="Barry K."/>
            <person name="Bills G."/>
            <person name="Bluhm B."/>
            <person name="Cannon C."/>
            <person name="Castanera R."/>
            <person name="Culley D."/>
            <person name="Daum C."/>
            <person name="Ezra D."/>
            <person name="Gonzalez J."/>
            <person name="Henrissat B."/>
            <person name="Kuo A."/>
            <person name="Liang C."/>
            <person name="Lipzen A."/>
            <person name="Lutzoni F."/>
            <person name="Magnuson J."/>
            <person name="Mondo S."/>
            <person name="Nolan M."/>
            <person name="Ohm R."/>
            <person name="Pangilinan J."/>
            <person name="Park H.-J."/>
            <person name="Ramirez L."/>
            <person name="Alfaro M."/>
            <person name="Sun H."/>
            <person name="Tritt A."/>
            <person name="Yoshinaga Y."/>
            <person name="Zwiers L.-H."/>
            <person name="Turgeon B."/>
            <person name="Goodwin S."/>
            <person name="Spatafora J."/>
            <person name="Crous P."/>
            <person name="Grigoriev I."/>
        </authorList>
    </citation>
    <scope>NUCLEOTIDE SEQUENCE</scope>
    <source>
        <strain evidence="2">ATCC 74209</strain>
    </source>
</reference>
<keyword evidence="1" id="KW-0812">Transmembrane</keyword>
<name>A0A9P4JV19_9PLEO</name>
<evidence type="ECO:0000256" key="1">
    <source>
        <dbReference type="SAM" id="Phobius"/>
    </source>
</evidence>
<keyword evidence="1" id="KW-1133">Transmembrane helix</keyword>
<evidence type="ECO:0000313" key="2">
    <source>
        <dbReference type="EMBL" id="KAF2203749.1"/>
    </source>
</evidence>
<evidence type="ECO:0000313" key="3">
    <source>
        <dbReference type="Proteomes" id="UP000799536"/>
    </source>
</evidence>
<gene>
    <name evidence="2" type="ORF">GQ43DRAFT_429599</name>
</gene>
<dbReference type="EMBL" id="ML993894">
    <property type="protein sequence ID" value="KAF2203749.1"/>
    <property type="molecule type" value="Genomic_DNA"/>
</dbReference>
<comment type="caution">
    <text evidence="2">The sequence shown here is derived from an EMBL/GenBank/DDBJ whole genome shotgun (WGS) entry which is preliminary data.</text>
</comment>
<organism evidence="2 3">
    <name type="scientific">Delitschia confertaspora ATCC 74209</name>
    <dbReference type="NCBI Taxonomy" id="1513339"/>
    <lineage>
        <taxon>Eukaryota</taxon>
        <taxon>Fungi</taxon>
        <taxon>Dikarya</taxon>
        <taxon>Ascomycota</taxon>
        <taxon>Pezizomycotina</taxon>
        <taxon>Dothideomycetes</taxon>
        <taxon>Pleosporomycetidae</taxon>
        <taxon>Pleosporales</taxon>
        <taxon>Delitschiaceae</taxon>
        <taxon>Delitschia</taxon>
    </lineage>
</organism>
<keyword evidence="1" id="KW-0472">Membrane</keyword>
<protein>
    <submittedName>
        <fullName evidence="2">Uncharacterized protein</fullName>
    </submittedName>
</protein>
<accession>A0A9P4JV19</accession>
<proteinExistence type="predicted"/>
<feature type="transmembrane region" description="Helical" evidence="1">
    <location>
        <begin position="68"/>
        <end position="85"/>
    </location>
</feature>
<keyword evidence="3" id="KW-1185">Reference proteome</keyword>
<dbReference type="AlphaFoldDB" id="A0A9P4JV19"/>
<dbReference type="Proteomes" id="UP000799536">
    <property type="component" value="Unassembled WGS sequence"/>
</dbReference>
<sequence>MPQQVKKNKEWQRARNRVPYRTILASPGKPWHECCVLVSLGTLGIWNVYCACSVLRGRGRQRIEMQKLWIAYVTFIYVYFFGHTARRREKVALSYTTGLRSVFCAVIDPVSESAARPSSLSVKLGREEIGSGTASTTSTEQLYQHEHPLYFMEH</sequence>